<sequence>MTCRNANPLLPTLNSLQMSINNGYDTNFLRCDIGNVFVPISPLQVKKVEFSFDFSDDSSDYSSDFSSNTFISGSCDF</sequence>
<proteinExistence type="predicted"/>
<dbReference type="VEuPathDB" id="AmoebaDB:KM1_059370"/>
<comment type="caution">
    <text evidence="1">The sequence shown here is derived from an EMBL/GenBank/DDBJ whole genome shotgun (WGS) entry which is preliminary data.</text>
</comment>
<protein>
    <submittedName>
        <fullName evidence="1">Uncharacterized protein</fullName>
    </submittedName>
</protein>
<dbReference type="AlphaFoldDB" id="A0A175JU67"/>
<organism evidence="1 2">
    <name type="scientific">Entamoeba histolytica</name>
    <dbReference type="NCBI Taxonomy" id="5759"/>
    <lineage>
        <taxon>Eukaryota</taxon>
        <taxon>Amoebozoa</taxon>
        <taxon>Evosea</taxon>
        <taxon>Archamoebae</taxon>
        <taxon>Mastigamoebida</taxon>
        <taxon>Entamoebidae</taxon>
        <taxon>Entamoeba</taxon>
    </lineage>
</organism>
<dbReference type="Proteomes" id="UP000078387">
    <property type="component" value="Unassembled WGS sequence"/>
</dbReference>
<evidence type="ECO:0000313" key="1">
    <source>
        <dbReference type="EMBL" id="GAT97309.1"/>
    </source>
</evidence>
<gene>
    <name evidence="1" type="ORF">CL6EHI_c00164</name>
</gene>
<dbReference type="EMBL" id="BDEQ01000001">
    <property type="protein sequence ID" value="GAT97309.1"/>
    <property type="molecule type" value="Genomic_DNA"/>
</dbReference>
<accession>A0A175JU67</accession>
<name>A0A175JU67_ENTHI</name>
<evidence type="ECO:0000313" key="2">
    <source>
        <dbReference type="Proteomes" id="UP000078387"/>
    </source>
</evidence>
<reference evidence="1 2" key="1">
    <citation type="submission" date="2016-05" db="EMBL/GenBank/DDBJ databases">
        <title>First whole genome sequencing of Entamoeba histolytica HM1:IMSS-clone-6.</title>
        <authorList>
            <person name="Mukherjee Avik.K."/>
            <person name="Izumyama S."/>
            <person name="Nakada-Tsukui K."/>
            <person name="Nozaki T."/>
        </authorList>
    </citation>
    <scope>NUCLEOTIDE SEQUENCE [LARGE SCALE GENOMIC DNA]</scope>
    <source>
        <strain evidence="1 2">HM1:IMSS clone 6</strain>
    </source>
</reference>